<gene>
    <name evidence="1" type="ORF">IRI77_35230</name>
</gene>
<dbReference type="AlphaFoldDB" id="A0A7S7NQI3"/>
<evidence type="ECO:0000313" key="2">
    <source>
        <dbReference type="Proteomes" id="UP000593892"/>
    </source>
</evidence>
<proteinExistence type="predicted"/>
<evidence type="ECO:0000313" key="1">
    <source>
        <dbReference type="EMBL" id="QOY87932.1"/>
    </source>
</evidence>
<dbReference type="PANTHER" id="PTHR32305:SF15">
    <property type="entry name" value="PROTEIN RHSA-RELATED"/>
    <property type="match status" value="1"/>
</dbReference>
<dbReference type="Proteomes" id="UP000593892">
    <property type="component" value="Chromosome"/>
</dbReference>
<organism evidence="1 2">
    <name type="scientific">Paludibaculum fermentans</name>
    <dbReference type="NCBI Taxonomy" id="1473598"/>
    <lineage>
        <taxon>Bacteria</taxon>
        <taxon>Pseudomonadati</taxon>
        <taxon>Acidobacteriota</taxon>
        <taxon>Terriglobia</taxon>
        <taxon>Bryobacterales</taxon>
        <taxon>Bryobacteraceae</taxon>
        <taxon>Paludibaculum</taxon>
    </lineage>
</organism>
<dbReference type="EMBL" id="CP063849">
    <property type="protein sequence ID" value="QOY87932.1"/>
    <property type="molecule type" value="Genomic_DNA"/>
</dbReference>
<accession>A0A7S7NQI3</accession>
<reference evidence="1 2" key="1">
    <citation type="submission" date="2020-10" db="EMBL/GenBank/DDBJ databases">
        <title>Complete genome sequence of Paludibaculum fermentans P105T, a facultatively anaerobic acidobacterium capable of dissimilatory Fe(III) reduction.</title>
        <authorList>
            <person name="Dedysh S.N."/>
            <person name="Beletsky A.V."/>
            <person name="Kulichevskaya I.S."/>
            <person name="Mardanov A.V."/>
            <person name="Ravin N.V."/>
        </authorList>
    </citation>
    <scope>NUCLEOTIDE SEQUENCE [LARGE SCALE GENOMIC DNA]</scope>
    <source>
        <strain evidence="1 2">P105</strain>
    </source>
</reference>
<dbReference type="Gene3D" id="2.180.10.10">
    <property type="entry name" value="RHS repeat-associated core"/>
    <property type="match status" value="1"/>
</dbReference>
<name>A0A7S7NQI3_PALFE</name>
<dbReference type="PANTHER" id="PTHR32305">
    <property type="match status" value="1"/>
</dbReference>
<dbReference type="KEGG" id="pfer:IRI77_35230"/>
<dbReference type="InterPro" id="IPR022385">
    <property type="entry name" value="Rhs_assc_core"/>
</dbReference>
<dbReference type="NCBIfam" id="TIGR03696">
    <property type="entry name" value="Rhs_assc_core"/>
    <property type="match status" value="1"/>
</dbReference>
<sequence length="361" mass="38092">MLAERQRAASFVLPVATPLPRPIHTSTTAIHLAGNPHQGVWSLGTTAYRWQPASNPQGTKGMPVCLYDSGRGSHSTGKERDAETGLDYFGARYFSGAQGRFTSPDAPFADQDPADPQSWNLYTYARNNPLVFVDPSGQYVCGSSMSEQQCKDFETSRQSAQASANAVKDKYGAGSSQYKNAQAAIDAYGGAGKANGVTIEIGKTKGGGSVALGAPGAKTGDNPTGQNITVTFASGGAASSSGLIAHEGVHVGDASAWTAAGFAEAKHPLLYQSEFNAYRVQASIVEGDYLLAAGRGEASGYMYRPITMGGTPYLNWFPGWPEANVTNSINRMLAVPPAAGGLYGLTPASRTRMYSDPRRRR</sequence>
<keyword evidence="2" id="KW-1185">Reference proteome</keyword>
<protein>
    <submittedName>
        <fullName evidence="1">RHS repeat-associated core domain-containing protein</fullName>
    </submittedName>
</protein>
<dbReference type="InterPro" id="IPR050708">
    <property type="entry name" value="T6SS_VgrG/RHS"/>
</dbReference>